<dbReference type="EMBL" id="AFRT01002226">
    <property type="protein sequence ID" value="ELU38233.1"/>
    <property type="molecule type" value="Genomic_DNA"/>
</dbReference>
<organism evidence="1 2">
    <name type="scientific">Thanatephorus cucumeris (strain AG1-IA)</name>
    <name type="common">Rice sheath blight fungus</name>
    <name type="synonym">Rhizoctonia solani</name>
    <dbReference type="NCBI Taxonomy" id="983506"/>
    <lineage>
        <taxon>Eukaryota</taxon>
        <taxon>Fungi</taxon>
        <taxon>Dikarya</taxon>
        <taxon>Basidiomycota</taxon>
        <taxon>Agaricomycotina</taxon>
        <taxon>Agaricomycetes</taxon>
        <taxon>Cantharellales</taxon>
        <taxon>Ceratobasidiaceae</taxon>
        <taxon>Rhizoctonia</taxon>
        <taxon>Rhizoctonia solani AG-1</taxon>
    </lineage>
</organism>
<evidence type="ECO:0000313" key="1">
    <source>
        <dbReference type="EMBL" id="ELU38233.1"/>
    </source>
</evidence>
<reference evidence="1 2" key="1">
    <citation type="journal article" date="2013" name="Nat. Commun.">
        <title>The evolution and pathogenic mechanisms of the rice sheath blight pathogen.</title>
        <authorList>
            <person name="Zheng A."/>
            <person name="Lin R."/>
            <person name="Xu L."/>
            <person name="Qin P."/>
            <person name="Tang C."/>
            <person name="Ai P."/>
            <person name="Zhang D."/>
            <person name="Liu Y."/>
            <person name="Sun Z."/>
            <person name="Feng H."/>
            <person name="Wang Y."/>
            <person name="Chen Y."/>
            <person name="Liang X."/>
            <person name="Fu R."/>
            <person name="Li Q."/>
            <person name="Zhang J."/>
            <person name="Yu X."/>
            <person name="Xie Z."/>
            <person name="Ding L."/>
            <person name="Guan P."/>
            <person name="Tang J."/>
            <person name="Liang Y."/>
            <person name="Wang S."/>
            <person name="Deng Q."/>
            <person name="Li S."/>
            <person name="Zhu J."/>
            <person name="Wang L."/>
            <person name="Liu H."/>
            <person name="Li P."/>
        </authorList>
    </citation>
    <scope>NUCLEOTIDE SEQUENCE [LARGE SCALE GENOMIC DNA]</scope>
    <source>
        <strain evidence="2">AG-1 IA</strain>
    </source>
</reference>
<accession>L8WN97</accession>
<dbReference type="Proteomes" id="UP000011668">
    <property type="component" value="Unassembled WGS sequence"/>
</dbReference>
<dbReference type="HOGENOM" id="CLU_2943424_0_0_1"/>
<proteinExistence type="predicted"/>
<dbReference type="AlphaFoldDB" id="L8WN97"/>
<protein>
    <submittedName>
        <fullName evidence="1">Uncharacterized protein</fullName>
    </submittedName>
</protein>
<keyword evidence="2" id="KW-1185">Reference proteome</keyword>
<comment type="caution">
    <text evidence="1">The sequence shown here is derived from an EMBL/GenBank/DDBJ whole genome shotgun (WGS) entry which is preliminary data.</text>
</comment>
<sequence>MLVARGGCGSRVITYVLGHNPSATPALSIGLIRIIELAFVSRSWNGCLQLFGNPFLPRPR</sequence>
<name>L8WN97_THACA</name>
<gene>
    <name evidence="1" type="ORF">AG1IA_07742</name>
</gene>
<evidence type="ECO:0000313" key="2">
    <source>
        <dbReference type="Proteomes" id="UP000011668"/>
    </source>
</evidence>